<name>K5UXA0_PHACS</name>
<evidence type="ECO:0000256" key="1">
    <source>
        <dbReference type="SAM" id="MobiDB-lite"/>
    </source>
</evidence>
<proteinExistence type="predicted"/>
<organism evidence="2 3">
    <name type="scientific">Phanerochaete carnosa (strain HHB-10118-sp)</name>
    <name type="common">White-rot fungus</name>
    <name type="synonym">Peniophora carnosa</name>
    <dbReference type="NCBI Taxonomy" id="650164"/>
    <lineage>
        <taxon>Eukaryota</taxon>
        <taxon>Fungi</taxon>
        <taxon>Dikarya</taxon>
        <taxon>Basidiomycota</taxon>
        <taxon>Agaricomycotina</taxon>
        <taxon>Agaricomycetes</taxon>
        <taxon>Polyporales</taxon>
        <taxon>Phanerochaetaceae</taxon>
        <taxon>Phanerochaete</taxon>
    </lineage>
</organism>
<reference evidence="2 3" key="1">
    <citation type="journal article" date="2012" name="BMC Genomics">
        <title>Comparative genomics of the white-rot fungi, Phanerochaete carnosa and P. chrysosporium, to elucidate the genetic basis of the distinct wood types they colonize.</title>
        <authorList>
            <person name="Suzuki H."/>
            <person name="MacDonald J."/>
            <person name="Syed K."/>
            <person name="Salamov A."/>
            <person name="Hori C."/>
            <person name="Aerts A."/>
            <person name="Henrissat B."/>
            <person name="Wiebenga A."/>
            <person name="vanKuyk P.A."/>
            <person name="Barry K."/>
            <person name="Lindquist E."/>
            <person name="LaButti K."/>
            <person name="Lapidus A."/>
            <person name="Lucas S."/>
            <person name="Coutinho P."/>
            <person name="Gong Y."/>
            <person name="Samejima M."/>
            <person name="Mahadevan R."/>
            <person name="Abou-Zaid M."/>
            <person name="de Vries R.P."/>
            <person name="Igarashi K."/>
            <person name="Yadav J.S."/>
            <person name="Grigoriev I.V."/>
            <person name="Master E.R."/>
        </authorList>
    </citation>
    <scope>NUCLEOTIDE SEQUENCE [LARGE SCALE GENOMIC DNA]</scope>
    <source>
        <strain evidence="2 3">HHB-10118-sp</strain>
    </source>
</reference>
<dbReference type="RefSeq" id="XP_007397403.1">
    <property type="nucleotide sequence ID" value="XM_007397341.1"/>
</dbReference>
<dbReference type="AlphaFoldDB" id="K5UXA0"/>
<dbReference type="KEGG" id="pco:PHACADRAFT_175233"/>
<evidence type="ECO:0000313" key="2">
    <source>
        <dbReference type="EMBL" id="EKM54721.1"/>
    </source>
</evidence>
<keyword evidence="3" id="KW-1185">Reference proteome</keyword>
<evidence type="ECO:0000313" key="3">
    <source>
        <dbReference type="Proteomes" id="UP000008370"/>
    </source>
</evidence>
<protein>
    <submittedName>
        <fullName evidence="2">Uncharacterized protein</fullName>
    </submittedName>
</protein>
<dbReference type="InParanoid" id="K5UXA0"/>
<accession>K5UXA0</accession>
<dbReference type="HOGENOM" id="CLU_2942553_0_0_1"/>
<dbReference type="GeneID" id="18909717"/>
<sequence>MDLHTRRKTLPSQRGGPAGPLRSHLLHAHSHGPLGICCTKSRRKWTSSQNHIGAPPSTGL</sequence>
<feature type="region of interest" description="Disordered" evidence="1">
    <location>
        <begin position="1"/>
        <end position="27"/>
    </location>
</feature>
<dbReference type="EMBL" id="JH930473">
    <property type="protein sequence ID" value="EKM54721.1"/>
    <property type="molecule type" value="Genomic_DNA"/>
</dbReference>
<gene>
    <name evidence="2" type="ORF">PHACADRAFT_175233</name>
</gene>
<dbReference type="Proteomes" id="UP000008370">
    <property type="component" value="Unassembled WGS sequence"/>
</dbReference>